<feature type="region of interest" description="Disordered" evidence="2">
    <location>
        <begin position="587"/>
        <end position="634"/>
    </location>
</feature>
<proteinExistence type="predicted"/>
<keyword evidence="3" id="KW-1185">Reference proteome</keyword>
<feature type="compositionally biased region" description="Polar residues" evidence="2">
    <location>
        <begin position="819"/>
        <end position="836"/>
    </location>
</feature>
<feature type="coiled-coil region" evidence="1">
    <location>
        <begin position="57"/>
        <end position="84"/>
    </location>
</feature>
<evidence type="ECO:0000313" key="3">
    <source>
        <dbReference type="Proteomes" id="UP001652741"/>
    </source>
</evidence>
<feature type="region of interest" description="Disordered" evidence="2">
    <location>
        <begin position="766"/>
        <end position="862"/>
    </location>
</feature>
<dbReference type="GeneID" id="106606524"/>
<dbReference type="InterPro" id="IPR033207">
    <property type="entry name" value="CCP110"/>
</dbReference>
<feature type="region of interest" description="Disordered" evidence="2">
    <location>
        <begin position="429"/>
        <end position="448"/>
    </location>
</feature>
<feature type="compositionally biased region" description="Low complexity" evidence="2">
    <location>
        <begin position="595"/>
        <end position="606"/>
    </location>
</feature>
<reference evidence="4" key="1">
    <citation type="submission" date="2025-08" db="UniProtKB">
        <authorList>
            <consortium name="RefSeq"/>
        </authorList>
    </citation>
    <scope>IDENTIFICATION</scope>
</reference>
<dbReference type="PANTHER" id="PTHR13594">
    <property type="entry name" value="CENTRIOLAR COILED-COIL PROTEIN OF 110 KDA"/>
    <property type="match status" value="1"/>
</dbReference>
<feature type="region of interest" description="Disordered" evidence="2">
    <location>
        <begin position="311"/>
        <end position="334"/>
    </location>
</feature>
<feature type="compositionally biased region" description="Polar residues" evidence="2">
    <location>
        <begin position="388"/>
        <end position="407"/>
    </location>
</feature>
<organism evidence="3 4">
    <name type="scientific">Salmo salar</name>
    <name type="common">Atlantic salmon</name>
    <dbReference type="NCBI Taxonomy" id="8030"/>
    <lineage>
        <taxon>Eukaryota</taxon>
        <taxon>Metazoa</taxon>
        <taxon>Chordata</taxon>
        <taxon>Craniata</taxon>
        <taxon>Vertebrata</taxon>
        <taxon>Euteleostomi</taxon>
        <taxon>Actinopterygii</taxon>
        <taxon>Neopterygii</taxon>
        <taxon>Teleostei</taxon>
        <taxon>Protacanthopterygii</taxon>
        <taxon>Salmoniformes</taxon>
        <taxon>Salmonidae</taxon>
        <taxon>Salmoninae</taxon>
        <taxon>Salmo</taxon>
    </lineage>
</organism>
<feature type="compositionally biased region" description="Basic and acidic residues" evidence="2">
    <location>
        <begin position="844"/>
        <end position="856"/>
    </location>
</feature>
<sequence>MDMESYEDFCLRSLARLQTESQGKSQGQQTGCEPTGPVEALSFIHFHGRAVLSPLLSVEQRSEMSQYRQRAAQLEVDRQALRSSSLLARVQDILDNAQVDKVPEMEGKMDLPTPPYCLSPKPETVNGYTLVTDSPGLPRGGGVVGLHIMDRPTTPQPESPIVLNGYRAEEREKQVEEERWEVEEEMRRGEEEIGGGQDVSFQSLLRRSREYVEREQAQRGSKVIGRVTSTTPPVESLSDKENESRSPLGEMKPEQGYSLRHSPLNPPQTQAHIQQQSQYPAQAQAQYQAVCDPYDSRFSCLSSGLPDPYALLPSPEPSMSPRPHRRRPRPVSTGNIMISFPIGSADLIPRGLVGRHQESAVVMATGVMRSPERGSGISDDSSSRRGSQCGTSPVQEKSCSPVSTSGTGSHGHHDVISSGFRRRCHTLDSQLHSSHSASGPGMDRSQERLPRLMGGVPRLAPSRRSPAVPLNQSYEVENPSATLLRPHVRPLTPDLSPCQMRLEREGPQGPHDGRIAPISSLEEQDSKTEETQRRVSALEEMQRRLEEEHALQMSLLMAEQEREQQRLCQELDEKGKRLREQGCGRLLSGDGGGLSPSCPGLSPTLSATDRSPRHSVHSMGFSSPLSSSAPSPSMQPPVYLWGPTWGASKPRGRLSQVVTVEQQRALCRLGAISCGFLTRRLLQTEKVKQLRQTVQDTQEFIRSFQTEAPQKRGSISAQDLSLQERVRAQLRAARYDVHDIFFEMPLEERLALLQLDREVRTEKKLREMEKARTPNDRVLSAATQRSLDRKKRVGESPGQARKVQKKPKSPPTNRILKPSQGQNASVPGQLNRQGLSVRSWYRNTPEDRVRRSDSLKKQNSLG</sequence>
<feature type="compositionally biased region" description="Low complexity" evidence="2">
    <location>
        <begin position="622"/>
        <end position="632"/>
    </location>
</feature>
<feature type="compositionally biased region" description="Low complexity" evidence="2">
    <location>
        <begin position="270"/>
        <end position="280"/>
    </location>
</feature>
<feature type="compositionally biased region" description="Low complexity" evidence="2">
    <location>
        <begin position="373"/>
        <end position="387"/>
    </location>
</feature>
<name>A0ABM3EXR7_SALSA</name>
<evidence type="ECO:0000256" key="2">
    <source>
        <dbReference type="SAM" id="MobiDB-lite"/>
    </source>
</evidence>
<keyword evidence="1" id="KW-0175">Coiled coil</keyword>
<dbReference type="Pfam" id="PF16025">
    <property type="entry name" value="CaM_bind"/>
    <property type="match status" value="1"/>
</dbReference>
<evidence type="ECO:0000256" key="1">
    <source>
        <dbReference type="SAM" id="Coils"/>
    </source>
</evidence>
<gene>
    <name evidence="4" type="primary">LOC106606524</name>
</gene>
<dbReference type="Proteomes" id="UP001652741">
    <property type="component" value="Chromosome ssa06"/>
</dbReference>
<feature type="compositionally biased region" description="Basic and acidic residues" evidence="2">
    <location>
        <begin position="501"/>
        <end position="514"/>
    </location>
</feature>
<dbReference type="PANTHER" id="PTHR13594:SF3">
    <property type="entry name" value="CENTRIOLAR COILED-COIL PROTEIN OF 110 KDA-LIKE ISOFORM X3"/>
    <property type="match status" value="1"/>
</dbReference>
<feature type="region of interest" description="Disordered" evidence="2">
    <location>
        <begin position="364"/>
        <end position="416"/>
    </location>
</feature>
<feature type="region of interest" description="Disordered" evidence="2">
    <location>
        <begin position="213"/>
        <end position="280"/>
    </location>
</feature>
<feature type="compositionally biased region" description="Basic and acidic residues" evidence="2">
    <location>
        <begin position="766"/>
        <end position="775"/>
    </location>
</feature>
<accession>A0ABM3EXR7</accession>
<feature type="region of interest" description="Disordered" evidence="2">
    <location>
        <begin position="499"/>
        <end position="531"/>
    </location>
</feature>
<evidence type="ECO:0000313" key="4">
    <source>
        <dbReference type="RefSeq" id="XP_045575859.1"/>
    </source>
</evidence>
<dbReference type="RefSeq" id="XP_045575859.1">
    <property type="nucleotide sequence ID" value="XM_045719903.1"/>
</dbReference>
<protein>
    <submittedName>
        <fullName evidence="4">Centriolar coiled-coil protein of 110 kDa isoform X1</fullName>
    </submittedName>
</protein>